<name>X1VYV8_9ZZZZ</name>
<protein>
    <submittedName>
        <fullName evidence="1">Uncharacterized protein</fullName>
    </submittedName>
</protein>
<proteinExistence type="predicted"/>
<feature type="non-terminal residue" evidence="1">
    <location>
        <position position="53"/>
    </location>
</feature>
<evidence type="ECO:0000313" key="1">
    <source>
        <dbReference type="EMBL" id="GAJ17625.1"/>
    </source>
</evidence>
<gene>
    <name evidence="1" type="ORF">S12H4_59664</name>
</gene>
<organism evidence="1">
    <name type="scientific">marine sediment metagenome</name>
    <dbReference type="NCBI Taxonomy" id="412755"/>
    <lineage>
        <taxon>unclassified sequences</taxon>
        <taxon>metagenomes</taxon>
        <taxon>ecological metagenomes</taxon>
    </lineage>
</organism>
<comment type="caution">
    <text evidence="1">The sequence shown here is derived from an EMBL/GenBank/DDBJ whole genome shotgun (WGS) entry which is preliminary data.</text>
</comment>
<sequence length="53" mass="6222">MIKFTKEVISLCKQMSKKQRKEVKEGSYLFFIDKIWLVYHITGPWISTISNGA</sequence>
<dbReference type="AlphaFoldDB" id="X1VYV8"/>
<reference evidence="1" key="1">
    <citation type="journal article" date="2014" name="Front. Microbiol.">
        <title>High frequency of phylogenetically diverse reductive dehalogenase-homologous genes in deep subseafloor sedimentary metagenomes.</title>
        <authorList>
            <person name="Kawai M."/>
            <person name="Futagami T."/>
            <person name="Toyoda A."/>
            <person name="Takaki Y."/>
            <person name="Nishi S."/>
            <person name="Hori S."/>
            <person name="Arai W."/>
            <person name="Tsubouchi T."/>
            <person name="Morono Y."/>
            <person name="Uchiyama I."/>
            <person name="Ito T."/>
            <person name="Fujiyama A."/>
            <person name="Inagaki F."/>
            <person name="Takami H."/>
        </authorList>
    </citation>
    <scope>NUCLEOTIDE SEQUENCE</scope>
    <source>
        <strain evidence="1">Expedition CK06-06</strain>
    </source>
</reference>
<accession>X1VYV8</accession>
<dbReference type="EMBL" id="BARW01039052">
    <property type="protein sequence ID" value="GAJ17625.1"/>
    <property type="molecule type" value="Genomic_DNA"/>
</dbReference>